<evidence type="ECO:0000313" key="3">
    <source>
        <dbReference type="Proteomes" id="UP001354989"/>
    </source>
</evidence>
<dbReference type="Proteomes" id="UP001354989">
    <property type="component" value="Chromosome"/>
</dbReference>
<evidence type="ECO:0000313" key="2">
    <source>
        <dbReference type="EMBL" id="BDC99481.1"/>
    </source>
</evidence>
<dbReference type="Pfam" id="PF14121">
    <property type="entry name" value="Porin_10"/>
    <property type="match status" value="1"/>
</dbReference>
<organism evidence="2 3">
    <name type="scientific">Persicobacter psychrovividus</name>
    <dbReference type="NCBI Taxonomy" id="387638"/>
    <lineage>
        <taxon>Bacteria</taxon>
        <taxon>Pseudomonadati</taxon>
        <taxon>Bacteroidota</taxon>
        <taxon>Cytophagia</taxon>
        <taxon>Cytophagales</taxon>
        <taxon>Persicobacteraceae</taxon>
        <taxon>Persicobacter</taxon>
    </lineage>
</organism>
<accession>A0ABN6L8E5</accession>
<evidence type="ECO:0008006" key="4">
    <source>
        <dbReference type="Google" id="ProtNLM"/>
    </source>
</evidence>
<dbReference type="EMBL" id="AP025292">
    <property type="protein sequence ID" value="BDC99481.1"/>
    <property type="molecule type" value="Genomic_DNA"/>
</dbReference>
<gene>
    <name evidence="2" type="ORF">PEPS_17620</name>
</gene>
<protein>
    <recommendedName>
        <fullName evidence="4">Porin</fullName>
    </recommendedName>
</protein>
<feature type="chain" id="PRO_5045431763" description="Porin" evidence="1">
    <location>
        <begin position="22"/>
        <end position="628"/>
    </location>
</feature>
<dbReference type="InterPro" id="IPR025631">
    <property type="entry name" value="Porin_10"/>
</dbReference>
<keyword evidence="3" id="KW-1185">Reference proteome</keyword>
<feature type="signal peptide" evidence="1">
    <location>
        <begin position="1"/>
        <end position="21"/>
    </location>
</feature>
<keyword evidence="1" id="KW-0732">Signal</keyword>
<evidence type="ECO:0000256" key="1">
    <source>
        <dbReference type="SAM" id="SignalP"/>
    </source>
</evidence>
<sequence length="628" mass="72036">MKVKFLLTALFVMGLISISDAQILNDSTKVLYGTNSIRYQTLDQFKEGNTEYHKIDSVLVGLTKFYPVEREGYQYQDLGNPGSAMFSIFPKLPETSGVRTGMGAYDYYYKRPKETPLFQTLSPYSSITAIFGGGGRGVVDFTFTRNIKPNWNIGFEYNRLVVERAFNRVGRGDNGQDINDVRLWTNYISDNGKFKNATQFVFFNAKGAESGGVVVDLNNPNYFEYELSSVLSKKAVSKDGRMNFHTFNNYQLDEKFQLFQELDILAQNNRFEHAEAGQEPAYAESILIDPDATADHSKFNFVTNTLGIKGTYRGFFYSAYLKNRYSNYSSRYLGPVASNFENFVGGTIKMKFDSLHYINIAGEVNEEFNHKLVGDYTNKYFNVKYTRMQFAPGYTEQRYLSNHADWTNDFKSTQVDQIEAKITLNLFRNRLYLAPKVNVTNYVNKIYYDYADRGNELPINETNPWVGVASPKQSGDAVQVASAGWDMKINFWKNFYFENSVLASAVNGGGEDIIRIPALWTNSSLYFNKVFPNRLEVLLGVDLNYTTAYKGMMYDPTIQQFYLQDGYETFGQPIVDLNVEMKITRFRLFVKLRNIAAQDGDGYFMTPFYPGYKNTFDLGIVWQFFDNK</sequence>
<proteinExistence type="predicted"/>
<name>A0ABN6L8E5_9BACT</name>
<reference evidence="2 3" key="1">
    <citation type="submission" date="2021-12" db="EMBL/GenBank/DDBJ databases">
        <title>Genome sequencing of bacteria with rrn-lacking chromosome and rrn-plasmid.</title>
        <authorList>
            <person name="Anda M."/>
            <person name="Iwasaki W."/>
        </authorList>
    </citation>
    <scope>NUCLEOTIDE SEQUENCE [LARGE SCALE GENOMIC DNA]</scope>
    <source>
        <strain evidence="2 3">NBRC 101262</strain>
    </source>
</reference>